<dbReference type="EMBL" id="CP020477">
    <property type="protein sequence ID" value="ARM74755.1"/>
    <property type="molecule type" value="Genomic_DNA"/>
</dbReference>
<protein>
    <recommendedName>
        <fullName evidence="4">Glycosyltransferase RgtA/B/C/D-like domain-containing protein</fullName>
    </recommendedName>
</protein>
<feature type="transmembrane region" description="Helical" evidence="1">
    <location>
        <begin position="72"/>
        <end position="98"/>
    </location>
</feature>
<dbReference type="Proteomes" id="UP000193404">
    <property type="component" value="Chromosome"/>
</dbReference>
<dbReference type="AlphaFoldDB" id="A0A1W6JWX5"/>
<dbReference type="OrthoDB" id="43795at2157"/>
<accession>A0A1W6JWX5</accession>
<organism evidence="2 3">
    <name type="scientific">Acidianus manzaensis</name>
    <dbReference type="NCBI Taxonomy" id="282676"/>
    <lineage>
        <taxon>Archaea</taxon>
        <taxon>Thermoproteota</taxon>
        <taxon>Thermoprotei</taxon>
        <taxon>Sulfolobales</taxon>
        <taxon>Sulfolobaceae</taxon>
        <taxon>Acidianus</taxon>
    </lineage>
</organism>
<dbReference type="KEGG" id="aman:B6F84_01090"/>
<evidence type="ECO:0000313" key="2">
    <source>
        <dbReference type="EMBL" id="ARM74755.1"/>
    </source>
</evidence>
<dbReference type="STRING" id="282676.B6F84_01090"/>
<feature type="transmembrane region" description="Helical" evidence="1">
    <location>
        <begin position="12"/>
        <end position="32"/>
    </location>
</feature>
<keyword evidence="3" id="KW-1185">Reference proteome</keyword>
<dbReference type="GeneID" id="41589470"/>
<evidence type="ECO:0008006" key="4">
    <source>
        <dbReference type="Google" id="ProtNLM"/>
    </source>
</evidence>
<reference evidence="2 3" key="1">
    <citation type="submission" date="2017-03" db="EMBL/GenBank/DDBJ databases">
        <title>Sulfur activation and transportation mechanism of thermophilic Archaea Acidianus manzaensis YN-25.</title>
        <authorList>
            <person name="Ma Y."/>
            <person name="Yang Y."/>
            <person name="Xia J."/>
        </authorList>
    </citation>
    <scope>NUCLEOTIDE SEQUENCE [LARGE SCALE GENOMIC DNA]</scope>
    <source>
        <strain evidence="2 3">YN-25</strain>
    </source>
</reference>
<name>A0A1W6JWX5_9CREN</name>
<gene>
    <name evidence="2" type="ORF">B6F84_01090</name>
</gene>
<sequence>MSLIKSINNDVIRLLIYLTLMKVLVILPVYILKGSSFFLFLTTKWDSLRFEQIAEYGYSGSNYAFPPVYPYLIHYLTFLTGSYPLSAFLITNIISYIFPYNSI</sequence>
<keyword evidence="1" id="KW-0472">Membrane</keyword>
<dbReference type="RefSeq" id="WP_148690505.1">
    <property type="nucleotide sequence ID" value="NZ_CP020477.1"/>
</dbReference>
<keyword evidence="1" id="KW-0812">Transmembrane</keyword>
<evidence type="ECO:0000256" key="1">
    <source>
        <dbReference type="SAM" id="Phobius"/>
    </source>
</evidence>
<evidence type="ECO:0000313" key="3">
    <source>
        <dbReference type="Proteomes" id="UP000193404"/>
    </source>
</evidence>
<keyword evidence="1" id="KW-1133">Transmembrane helix</keyword>
<proteinExistence type="predicted"/>